<evidence type="ECO:0000256" key="1">
    <source>
        <dbReference type="SAM" id="MobiDB-lite"/>
    </source>
</evidence>
<dbReference type="OMA" id="SAVIPWQ"/>
<feature type="compositionally biased region" description="Gly residues" evidence="1">
    <location>
        <begin position="74"/>
        <end position="85"/>
    </location>
</feature>
<feature type="compositionally biased region" description="Polar residues" evidence="1">
    <location>
        <begin position="55"/>
        <end position="65"/>
    </location>
</feature>
<proteinExistence type="predicted"/>
<dbReference type="EnsemblPlants" id="OB12G14600.1">
    <property type="protein sequence ID" value="OB12G14600.1"/>
    <property type="gene ID" value="OB12G14600"/>
</dbReference>
<dbReference type="Gramene" id="OB12G14600.1">
    <property type="protein sequence ID" value="OB12G14600.1"/>
    <property type="gene ID" value="OB12G14600"/>
</dbReference>
<evidence type="ECO:0000313" key="3">
    <source>
        <dbReference type="Proteomes" id="UP000006038"/>
    </source>
</evidence>
<organism evidence="2">
    <name type="scientific">Oryza brachyantha</name>
    <name type="common">malo sina</name>
    <dbReference type="NCBI Taxonomy" id="4533"/>
    <lineage>
        <taxon>Eukaryota</taxon>
        <taxon>Viridiplantae</taxon>
        <taxon>Streptophyta</taxon>
        <taxon>Embryophyta</taxon>
        <taxon>Tracheophyta</taxon>
        <taxon>Spermatophyta</taxon>
        <taxon>Magnoliopsida</taxon>
        <taxon>Liliopsida</taxon>
        <taxon>Poales</taxon>
        <taxon>Poaceae</taxon>
        <taxon>BOP clade</taxon>
        <taxon>Oryzoideae</taxon>
        <taxon>Oryzeae</taxon>
        <taxon>Oryzinae</taxon>
        <taxon>Oryza</taxon>
    </lineage>
</organism>
<evidence type="ECO:0000313" key="2">
    <source>
        <dbReference type="EnsemblPlants" id="OB12G14600.1"/>
    </source>
</evidence>
<name>J3NBV2_ORYBR</name>
<keyword evidence="3" id="KW-1185">Reference proteome</keyword>
<sequence>MSAVIPWQLAPSLPTGGDRSVFGSSPSRWQGASCNGDVRSMASHTADATRPPVLSSKSSELSNPGTPLLHSGQLGKGNGSGGGTDDGNARGLVVVVENLGGEIRVYQNFRMPFRMRSQGTLFL</sequence>
<accession>J3NBV2</accession>
<dbReference type="HOGENOM" id="CLU_2018747_0_0_1"/>
<reference evidence="2" key="1">
    <citation type="journal article" date="2013" name="Nat. Commun.">
        <title>Whole-genome sequencing of Oryza brachyantha reveals mechanisms underlying Oryza genome evolution.</title>
        <authorList>
            <person name="Chen J."/>
            <person name="Huang Q."/>
            <person name="Gao D."/>
            <person name="Wang J."/>
            <person name="Lang Y."/>
            <person name="Liu T."/>
            <person name="Li B."/>
            <person name="Bai Z."/>
            <person name="Luis Goicoechea J."/>
            <person name="Liang C."/>
            <person name="Chen C."/>
            <person name="Zhang W."/>
            <person name="Sun S."/>
            <person name="Liao Y."/>
            <person name="Zhang X."/>
            <person name="Yang L."/>
            <person name="Song C."/>
            <person name="Wang M."/>
            <person name="Shi J."/>
            <person name="Liu G."/>
            <person name="Liu J."/>
            <person name="Zhou H."/>
            <person name="Zhou W."/>
            <person name="Yu Q."/>
            <person name="An N."/>
            <person name="Chen Y."/>
            <person name="Cai Q."/>
            <person name="Wang B."/>
            <person name="Liu B."/>
            <person name="Min J."/>
            <person name="Huang Y."/>
            <person name="Wu H."/>
            <person name="Li Z."/>
            <person name="Zhang Y."/>
            <person name="Yin Y."/>
            <person name="Song W."/>
            <person name="Jiang J."/>
            <person name="Jackson S.A."/>
            <person name="Wing R.A."/>
            <person name="Wang J."/>
            <person name="Chen M."/>
        </authorList>
    </citation>
    <scope>NUCLEOTIDE SEQUENCE [LARGE SCALE GENOMIC DNA]</scope>
    <source>
        <strain evidence="2">cv. IRGC 101232</strain>
    </source>
</reference>
<feature type="region of interest" description="Disordered" evidence="1">
    <location>
        <begin position="38"/>
        <end position="88"/>
    </location>
</feature>
<dbReference type="Proteomes" id="UP000006038">
    <property type="component" value="Chromosome 12"/>
</dbReference>
<protein>
    <submittedName>
        <fullName evidence="2">Uncharacterized protein</fullName>
    </submittedName>
</protein>
<reference evidence="2" key="2">
    <citation type="submission" date="2013-04" db="UniProtKB">
        <authorList>
            <consortium name="EnsemblPlants"/>
        </authorList>
    </citation>
    <scope>IDENTIFICATION</scope>
</reference>
<dbReference type="AlphaFoldDB" id="J3NBV2"/>